<keyword evidence="2" id="KW-0238">DNA-binding</keyword>
<dbReference type="SMART" id="SM00421">
    <property type="entry name" value="HTH_LUXR"/>
    <property type="match status" value="1"/>
</dbReference>
<protein>
    <submittedName>
        <fullName evidence="5">LuxR C-terminal-related transcriptional regulator</fullName>
    </submittedName>
</protein>
<evidence type="ECO:0000256" key="3">
    <source>
        <dbReference type="ARBA" id="ARBA00023163"/>
    </source>
</evidence>
<keyword evidence="1" id="KW-0805">Transcription regulation</keyword>
<dbReference type="CDD" id="cd06170">
    <property type="entry name" value="LuxR_C_like"/>
    <property type="match status" value="1"/>
</dbReference>
<name>A0ABU8XFV8_9BURK</name>
<dbReference type="PANTHER" id="PTHR44688">
    <property type="entry name" value="DNA-BINDING TRANSCRIPTIONAL ACTIVATOR DEVR_DOSR"/>
    <property type="match status" value="1"/>
</dbReference>
<accession>A0ABU8XFV8</accession>
<keyword evidence="3" id="KW-0804">Transcription</keyword>
<dbReference type="PANTHER" id="PTHR44688:SF16">
    <property type="entry name" value="DNA-BINDING TRANSCRIPTIONAL ACTIVATOR DEVR_DOSR"/>
    <property type="match status" value="1"/>
</dbReference>
<comment type="caution">
    <text evidence="5">The sequence shown here is derived from an EMBL/GenBank/DDBJ whole genome shotgun (WGS) entry which is preliminary data.</text>
</comment>
<dbReference type="PRINTS" id="PR00038">
    <property type="entry name" value="HTHLUXR"/>
</dbReference>
<dbReference type="InterPro" id="IPR016032">
    <property type="entry name" value="Sig_transdc_resp-reg_C-effctor"/>
</dbReference>
<dbReference type="SUPFAM" id="SSF46894">
    <property type="entry name" value="C-terminal effector domain of the bipartite response regulators"/>
    <property type="match status" value="1"/>
</dbReference>
<dbReference type="RefSeq" id="WP_340338804.1">
    <property type="nucleotide sequence ID" value="NZ_JBBKZS010000019.1"/>
</dbReference>
<dbReference type="EMBL" id="JBBKZS010000019">
    <property type="protein sequence ID" value="MEJ8858752.1"/>
    <property type="molecule type" value="Genomic_DNA"/>
</dbReference>
<feature type="domain" description="HTH luxR-type" evidence="4">
    <location>
        <begin position="190"/>
        <end position="255"/>
    </location>
</feature>
<gene>
    <name evidence="5" type="ORF">WKW79_29550</name>
</gene>
<dbReference type="Pfam" id="PF00196">
    <property type="entry name" value="GerE"/>
    <property type="match status" value="1"/>
</dbReference>
<reference evidence="5 6" key="1">
    <citation type="submission" date="2024-03" db="EMBL/GenBank/DDBJ databases">
        <title>Novel species of the genus Variovorax.</title>
        <authorList>
            <person name="Liu Q."/>
            <person name="Xin Y.-H."/>
        </authorList>
    </citation>
    <scope>NUCLEOTIDE SEQUENCE [LARGE SCALE GENOMIC DNA]</scope>
    <source>
        <strain evidence="5 6">KACC 18901</strain>
    </source>
</reference>
<evidence type="ECO:0000313" key="6">
    <source>
        <dbReference type="Proteomes" id="UP001367030"/>
    </source>
</evidence>
<evidence type="ECO:0000256" key="1">
    <source>
        <dbReference type="ARBA" id="ARBA00023015"/>
    </source>
</evidence>
<evidence type="ECO:0000259" key="4">
    <source>
        <dbReference type="PROSITE" id="PS50043"/>
    </source>
</evidence>
<dbReference type="Gene3D" id="1.10.10.10">
    <property type="entry name" value="Winged helix-like DNA-binding domain superfamily/Winged helix DNA-binding domain"/>
    <property type="match status" value="1"/>
</dbReference>
<dbReference type="Proteomes" id="UP001367030">
    <property type="component" value="Unassembled WGS sequence"/>
</dbReference>
<keyword evidence="6" id="KW-1185">Reference proteome</keyword>
<sequence length="256" mass="28333">MRTWKPDTATTAGNVLADSVLALGEGRFGATLLGNLRETLPVNSVSVYRTGARPMIYFSASLGVPDTTRDCWRAYLSGPIANDRTLRSNHAVPSPDAGLRLCHITAKEVPAEHRVKVYEAHGMAERVSVVQEDADRSLFALNFYRHQHQRPLSDTQIAEFGRVGGLLLALARKHIALAQPEPPVQMAERLRSLQPDLTAREIEVCVRLLQGMTQEGIAVDLGLSVPTVKTYRNRAFARLGIHFRNELFALMLDKPT</sequence>
<evidence type="ECO:0000313" key="5">
    <source>
        <dbReference type="EMBL" id="MEJ8858752.1"/>
    </source>
</evidence>
<organism evidence="5 6">
    <name type="scientific">Variovorax robiniae</name>
    <dbReference type="NCBI Taxonomy" id="1836199"/>
    <lineage>
        <taxon>Bacteria</taxon>
        <taxon>Pseudomonadati</taxon>
        <taxon>Pseudomonadota</taxon>
        <taxon>Betaproteobacteria</taxon>
        <taxon>Burkholderiales</taxon>
        <taxon>Comamonadaceae</taxon>
        <taxon>Variovorax</taxon>
    </lineage>
</organism>
<proteinExistence type="predicted"/>
<dbReference type="InterPro" id="IPR000792">
    <property type="entry name" value="Tscrpt_reg_LuxR_C"/>
</dbReference>
<evidence type="ECO:0000256" key="2">
    <source>
        <dbReference type="ARBA" id="ARBA00023125"/>
    </source>
</evidence>
<dbReference type="InterPro" id="IPR036388">
    <property type="entry name" value="WH-like_DNA-bd_sf"/>
</dbReference>
<dbReference type="PROSITE" id="PS50043">
    <property type="entry name" value="HTH_LUXR_2"/>
    <property type="match status" value="1"/>
</dbReference>